<dbReference type="AlphaFoldDB" id="A0A162B5G4"/>
<dbReference type="EMBL" id="LNRQ01000001">
    <property type="protein sequence ID" value="KZN10243.1"/>
    <property type="molecule type" value="Genomic_DNA"/>
</dbReference>
<dbReference type="EMBL" id="CP093343">
    <property type="protein sequence ID" value="WOG83866.1"/>
    <property type="molecule type" value="Genomic_DNA"/>
</dbReference>
<dbReference type="Proteomes" id="UP000077755">
    <property type="component" value="Chromosome 1"/>
</dbReference>
<evidence type="ECO:0000313" key="2">
    <source>
        <dbReference type="EMBL" id="KZN10243.1"/>
    </source>
</evidence>
<dbReference type="Gramene" id="KZN10243">
    <property type="protein sequence ID" value="KZN10243"/>
    <property type="gene ID" value="DCAR_002899"/>
</dbReference>
<evidence type="ECO:0000313" key="4">
    <source>
        <dbReference type="Proteomes" id="UP000077755"/>
    </source>
</evidence>
<proteinExistence type="predicted"/>
<protein>
    <submittedName>
        <fullName evidence="2">Uncharacterized protein</fullName>
    </submittedName>
</protein>
<reference evidence="3" key="2">
    <citation type="submission" date="2022-03" db="EMBL/GenBank/DDBJ databases">
        <title>Draft title - Genomic analysis of global carrot germplasm unveils the trajectory of domestication and the origin of high carotenoid orange carrot.</title>
        <authorList>
            <person name="Iorizzo M."/>
            <person name="Ellison S."/>
            <person name="Senalik D."/>
            <person name="Macko-Podgorni A."/>
            <person name="Grzebelus D."/>
            <person name="Bostan H."/>
            <person name="Rolling W."/>
            <person name="Curaba J."/>
            <person name="Simon P."/>
        </authorList>
    </citation>
    <scope>NUCLEOTIDE SEQUENCE</scope>
    <source>
        <tissue evidence="3">Leaf</tissue>
    </source>
</reference>
<keyword evidence="4" id="KW-1185">Reference proteome</keyword>
<evidence type="ECO:0000256" key="1">
    <source>
        <dbReference type="SAM" id="SignalP"/>
    </source>
</evidence>
<feature type="chain" id="PRO_5007832543" evidence="1">
    <location>
        <begin position="23"/>
        <end position="78"/>
    </location>
</feature>
<accession>A0A162B5G4</accession>
<organism evidence="2">
    <name type="scientific">Daucus carota subsp. sativus</name>
    <name type="common">Carrot</name>
    <dbReference type="NCBI Taxonomy" id="79200"/>
    <lineage>
        <taxon>Eukaryota</taxon>
        <taxon>Viridiplantae</taxon>
        <taxon>Streptophyta</taxon>
        <taxon>Embryophyta</taxon>
        <taxon>Tracheophyta</taxon>
        <taxon>Spermatophyta</taxon>
        <taxon>Magnoliopsida</taxon>
        <taxon>eudicotyledons</taxon>
        <taxon>Gunneridae</taxon>
        <taxon>Pentapetalae</taxon>
        <taxon>asterids</taxon>
        <taxon>campanulids</taxon>
        <taxon>Apiales</taxon>
        <taxon>Apiaceae</taxon>
        <taxon>Apioideae</taxon>
        <taxon>Scandiceae</taxon>
        <taxon>Daucinae</taxon>
        <taxon>Daucus</taxon>
        <taxon>Daucus sect. Daucus</taxon>
    </lineage>
</organism>
<evidence type="ECO:0000313" key="3">
    <source>
        <dbReference type="EMBL" id="WOG83866.1"/>
    </source>
</evidence>
<feature type="signal peptide" evidence="1">
    <location>
        <begin position="1"/>
        <end position="22"/>
    </location>
</feature>
<gene>
    <name evidence="2" type="ORF">DCAR_002899</name>
    <name evidence="3" type="ORF">DCAR_0103044</name>
</gene>
<keyword evidence="1" id="KW-0732">Signal</keyword>
<reference evidence="2" key="1">
    <citation type="journal article" date="2016" name="Nat. Genet.">
        <title>A high-quality carrot genome assembly provides new insights into carotenoid accumulation and asterid genome evolution.</title>
        <authorList>
            <person name="Iorizzo M."/>
            <person name="Ellison S."/>
            <person name="Senalik D."/>
            <person name="Zeng P."/>
            <person name="Satapoomin P."/>
            <person name="Huang J."/>
            <person name="Bowman M."/>
            <person name="Iovene M."/>
            <person name="Sanseverino W."/>
            <person name="Cavagnaro P."/>
            <person name="Yildiz M."/>
            <person name="Macko-Podgorni A."/>
            <person name="Moranska E."/>
            <person name="Grzebelus E."/>
            <person name="Grzebelus D."/>
            <person name="Ashrafi H."/>
            <person name="Zheng Z."/>
            <person name="Cheng S."/>
            <person name="Spooner D."/>
            <person name="Van Deynze A."/>
            <person name="Simon P."/>
        </authorList>
    </citation>
    <scope>NUCLEOTIDE SEQUENCE [LARGE SCALE GENOMIC DNA]</scope>
    <source>
        <tissue evidence="2">Leaf</tissue>
    </source>
</reference>
<name>A0A162B5G4_DAUCS</name>
<sequence>MYIILFWMMSLIMFYKALNVRAENNEFENKNCYDDSDGLDYDLESETEISYMNCSDTKHPETIENFEKIKRVKNAFRR</sequence>